<keyword evidence="1" id="KW-0106">Calcium</keyword>
<evidence type="ECO:0000313" key="3">
    <source>
        <dbReference type="Proteomes" id="UP001156670"/>
    </source>
</evidence>
<reference evidence="3" key="1">
    <citation type="journal article" date="2019" name="Int. J. Syst. Evol. Microbiol.">
        <title>The Global Catalogue of Microorganisms (GCM) 10K type strain sequencing project: providing services to taxonomists for standard genome sequencing and annotation.</title>
        <authorList>
            <consortium name="The Broad Institute Genomics Platform"/>
            <consortium name="The Broad Institute Genome Sequencing Center for Infectious Disease"/>
            <person name="Wu L."/>
            <person name="Ma J."/>
        </authorList>
    </citation>
    <scope>NUCLEOTIDE SEQUENCE [LARGE SCALE GENOMIC DNA]</scope>
    <source>
        <strain evidence="3">NBRC 111980</strain>
    </source>
</reference>
<accession>A0ABQ5XMB3</accession>
<comment type="caution">
    <text evidence="2">The sequence shown here is derived from an EMBL/GenBank/DDBJ whole genome shotgun (WGS) entry which is preliminary data.</text>
</comment>
<dbReference type="Pfam" id="PF00353">
    <property type="entry name" value="HemolysinCabind"/>
    <property type="match status" value="3"/>
</dbReference>
<dbReference type="InterPro" id="IPR001343">
    <property type="entry name" value="Hemolysn_Ca-bd"/>
</dbReference>
<sequence length="297" mass="31107">MNGGNTMAAATRRYAESEIFGLYAPTDTSKSNVTNTEALSIYSEFSQKTGGQTNRSIAFSYENTWVNHRGKNNKIVSAIDRANDTLSSQEIQQYAPAVSGTVVQALEGELNWADTELNNRYITDTSLNPWATGFTATVDSLDIQVAASGGGSDLVASKRNGYHLGVGNYMPSLLIAQDGDDTLDGSGSAADALIGSVGAGNDTFYVGSGNDYIVAGSGDDVIEGDSQGGAIGGGNDTIVLGASNTAMGGNDTVWTGAGNDTIYVAKSNNDDIHLSPNRGMAEICPKTLTWRLSYCFK</sequence>
<dbReference type="Proteomes" id="UP001156670">
    <property type="component" value="Unassembled WGS sequence"/>
</dbReference>
<evidence type="ECO:0000313" key="2">
    <source>
        <dbReference type="EMBL" id="GLQ91665.1"/>
    </source>
</evidence>
<organism evidence="2 3">
    <name type="scientific">Dyella acidisoli</name>
    <dbReference type="NCBI Taxonomy" id="1867834"/>
    <lineage>
        <taxon>Bacteria</taxon>
        <taxon>Pseudomonadati</taxon>
        <taxon>Pseudomonadota</taxon>
        <taxon>Gammaproteobacteria</taxon>
        <taxon>Lysobacterales</taxon>
        <taxon>Rhodanobacteraceae</taxon>
        <taxon>Dyella</taxon>
    </lineage>
</organism>
<dbReference type="Gene3D" id="2.150.10.10">
    <property type="entry name" value="Serralysin-like metalloprotease, C-terminal"/>
    <property type="match status" value="1"/>
</dbReference>
<name>A0ABQ5XMB3_9GAMM</name>
<evidence type="ECO:0000256" key="1">
    <source>
        <dbReference type="ARBA" id="ARBA00022837"/>
    </source>
</evidence>
<keyword evidence="3" id="KW-1185">Reference proteome</keyword>
<evidence type="ECO:0008006" key="4">
    <source>
        <dbReference type="Google" id="ProtNLM"/>
    </source>
</evidence>
<dbReference type="EMBL" id="BSOB01000005">
    <property type="protein sequence ID" value="GLQ91665.1"/>
    <property type="molecule type" value="Genomic_DNA"/>
</dbReference>
<dbReference type="SUPFAM" id="SSF51120">
    <property type="entry name" value="beta-Roll"/>
    <property type="match status" value="1"/>
</dbReference>
<dbReference type="InterPro" id="IPR011049">
    <property type="entry name" value="Serralysin-like_metalloprot_C"/>
</dbReference>
<gene>
    <name evidence="2" type="ORF">GCM10007901_06150</name>
</gene>
<protein>
    <recommendedName>
        <fullName evidence="4">Calcium-binding protein</fullName>
    </recommendedName>
</protein>
<proteinExistence type="predicted"/>